<comment type="caution">
    <text evidence="2">The sequence shown here is derived from an EMBL/GenBank/DDBJ whole genome shotgun (WGS) entry which is preliminary data.</text>
</comment>
<dbReference type="InterPro" id="IPR012902">
    <property type="entry name" value="N_methyl_site"/>
</dbReference>
<keyword evidence="1" id="KW-0812">Transmembrane</keyword>
<evidence type="ECO:0000313" key="3">
    <source>
        <dbReference type="Proteomes" id="UP001596101"/>
    </source>
</evidence>
<dbReference type="Pfam" id="PF07963">
    <property type="entry name" value="N_methyl"/>
    <property type="match status" value="1"/>
</dbReference>
<keyword evidence="1" id="KW-1133">Transmembrane helix</keyword>
<keyword evidence="1" id="KW-0472">Membrane</keyword>
<reference evidence="3" key="1">
    <citation type="journal article" date="2019" name="Int. J. Syst. Evol. Microbiol.">
        <title>The Global Catalogue of Microorganisms (GCM) 10K type strain sequencing project: providing services to taxonomists for standard genome sequencing and annotation.</title>
        <authorList>
            <consortium name="The Broad Institute Genomics Platform"/>
            <consortium name="The Broad Institute Genome Sequencing Center for Infectious Disease"/>
            <person name="Wu L."/>
            <person name="Ma J."/>
        </authorList>
    </citation>
    <scope>NUCLEOTIDE SEQUENCE [LARGE SCALE GENOMIC DNA]</scope>
    <source>
        <strain evidence="3">CCUG 43111</strain>
    </source>
</reference>
<name>A0ABW0MLH6_9BURK</name>
<protein>
    <submittedName>
        <fullName evidence="2">Prepilin-type N-terminal cleavage/methylation domain-containing protein</fullName>
    </submittedName>
</protein>
<evidence type="ECO:0000256" key="1">
    <source>
        <dbReference type="SAM" id="Phobius"/>
    </source>
</evidence>
<evidence type="ECO:0000313" key="2">
    <source>
        <dbReference type="EMBL" id="MFC5478127.1"/>
    </source>
</evidence>
<dbReference type="EMBL" id="JBHSMR010000013">
    <property type="protein sequence ID" value="MFC5478127.1"/>
    <property type="molecule type" value="Genomic_DNA"/>
</dbReference>
<dbReference type="RefSeq" id="WP_379753258.1">
    <property type="nucleotide sequence ID" value="NZ_JBHSMR010000013.1"/>
</dbReference>
<dbReference type="NCBIfam" id="TIGR02532">
    <property type="entry name" value="IV_pilin_GFxxxE"/>
    <property type="match status" value="1"/>
</dbReference>
<accession>A0ABW0MLH6</accession>
<proteinExistence type="predicted"/>
<feature type="transmembrane region" description="Helical" evidence="1">
    <location>
        <begin position="20"/>
        <end position="39"/>
    </location>
</feature>
<gene>
    <name evidence="2" type="ORF">ACFPQ5_08000</name>
</gene>
<organism evidence="2 3">
    <name type="scientific">Massilia suwonensis</name>
    <dbReference type="NCBI Taxonomy" id="648895"/>
    <lineage>
        <taxon>Bacteria</taxon>
        <taxon>Pseudomonadati</taxon>
        <taxon>Pseudomonadota</taxon>
        <taxon>Betaproteobacteria</taxon>
        <taxon>Burkholderiales</taxon>
        <taxon>Oxalobacteraceae</taxon>
        <taxon>Telluria group</taxon>
        <taxon>Massilia</taxon>
    </lineage>
</organism>
<dbReference type="Gene3D" id="3.30.700.10">
    <property type="entry name" value="Glycoprotein, Type 4 Pilin"/>
    <property type="match status" value="1"/>
</dbReference>
<dbReference type="Proteomes" id="UP001596101">
    <property type="component" value="Unassembled WGS sequence"/>
</dbReference>
<dbReference type="SUPFAM" id="SSF54523">
    <property type="entry name" value="Pili subunits"/>
    <property type="match status" value="1"/>
</dbReference>
<dbReference type="InterPro" id="IPR045584">
    <property type="entry name" value="Pilin-like"/>
</dbReference>
<sequence length="186" mass="19627">MHPASSRGKRFHHGFTMVELVIVIILIGILGTVAASRFFERTSFDTVAWTEQVKATLRYAQKVAIAQNQSVFVHMTQDRVSVCLADDAACPAPDARVRAPGGANSASSATRAACNADEWMCEGRPAGVTMGRPGNATQAAGGVAFDGLGRARMLNGFGGRLEIKGKGEDKGLVTTIAIEAETGYVD</sequence>
<keyword evidence="3" id="KW-1185">Reference proteome</keyword>